<protein>
    <submittedName>
        <fullName evidence="1">Uncharacterized protein</fullName>
    </submittedName>
</protein>
<gene>
    <name evidence="1" type="ORF">Vqi01_34210</name>
</gene>
<comment type="caution">
    <text evidence="1">The sequence shown here is derived from an EMBL/GenBank/DDBJ whole genome shotgun (WGS) entry which is preliminary data.</text>
</comment>
<organism evidence="1 2">
    <name type="scientific">Micromonospora qiuiae</name>
    <dbReference type="NCBI Taxonomy" id="502268"/>
    <lineage>
        <taxon>Bacteria</taxon>
        <taxon>Bacillati</taxon>
        <taxon>Actinomycetota</taxon>
        <taxon>Actinomycetes</taxon>
        <taxon>Micromonosporales</taxon>
        <taxon>Micromonosporaceae</taxon>
        <taxon>Micromonospora</taxon>
    </lineage>
</organism>
<sequence>MVVDHKPDLSSGDRESFDLTPGQLLLAGAELVEPGLQPLGVSLGASARTAAALAAAPPAG</sequence>
<evidence type="ECO:0000313" key="2">
    <source>
        <dbReference type="Proteomes" id="UP000653076"/>
    </source>
</evidence>
<name>A0ABQ4JDL7_9ACTN</name>
<reference evidence="1 2" key="1">
    <citation type="submission" date="2021-01" db="EMBL/GenBank/DDBJ databases">
        <title>Whole genome shotgun sequence of Verrucosispora qiuiae NBRC 106684.</title>
        <authorList>
            <person name="Komaki H."/>
            <person name="Tamura T."/>
        </authorList>
    </citation>
    <scope>NUCLEOTIDE SEQUENCE [LARGE SCALE GENOMIC DNA]</scope>
    <source>
        <strain evidence="1 2">NBRC 106684</strain>
    </source>
</reference>
<evidence type="ECO:0000313" key="1">
    <source>
        <dbReference type="EMBL" id="GIJ28259.1"/>
    </source>
</evidence>
<proteinExistence type="predicted"/>
<dbReference type="Proteomes" id="UP000653076">
    <property type="component" value="Unassembled WGS sequence"/>
</dbReference>
<keyword evidence="2" id="KW-1185">Reference proteome</keyword>
<dbReference type="EMBL" id="BOPC01000045">
    <property type="protein sequence ID" value="GIJ28259.1"/>
    <property type="molecule type" value="Genomic_DNA"/>
</dbReference>
<accession>A0ABQ4JDL7</accession>